<accession>A0A1L3JA94</accession>
<keyword evidence="1" id="KW-0472">Membrane</keyword>
<organism evidence="3 4">
    <name type="scientific">Sphingorhabdus lutea</name>
    <dbReference type="NCBI Taxonomy" id="1913578"/>
    <lineage>
        <taxon>Bacteria</taxon>
        <taxon>Pseudomonadati</taxon>
        <taxon>Pseudomonadota</taxon>
        <taxon>Alphaproteobacteria</taxon>
        <taxon>Sphingomonadales</taxon>
        <taxon>Sphingomonadaceae</taxon>
        <taxon>Sphingorhabdus</taxon>
    </lineage>
</organism>
<gene>
    <name evidence="3" type="ORF">LPB140_03160</name>
</gene>
<evidence type="ECO:0000313" key="3">
    <source>
        <dbReference type="EMBL" id="APG61983.1"/>
    </source>
</evidence>
<keyword evidence="1" id="KW-1133">Transmembrane helix</keyword>
<keyword evidence="1" id="KW-0812">Transmembrane</keyword>
<name>A0A1L3JA94_9SPHN</name>
<evidence type="ECO:0000313" key="4">
    <source>
        <dbReference type="Proteomes" id="UP000242561"/>
    </source>
</evidence>
<evidence type="ECO:0000256" key="1">
    <source>
        <dbReference type="SAM" id="Phobius"/>
    </source>
</evidence>
<dbReference type="Pfam" id="PF12693">
    <property type="entry name" value="GspL_C"/>
    <property type="match status" value="1"/>
</dbReference>
<dbReference type="AlphaFoldDB" id="A0A1L3JA94"/>
<dbReference type="InterPro" id="IPR025691">
    <property type="entry name" value="GspL_pp_dom"/>
</dbReference>
<dbReference type="STRING" id="1913578.LPB140_03160"/>
<dbReference type="Proteomes" id="UP000242561">
    <property type="component" value="Chromosome"/>
</dbReference>
<dbReference type="KEGG" id="sphl:LPB140_03160"/>
<feature type="transmembrane region" description="Helical" evidence="1">
    <location>
        <begin position="248"/>
        <end position="268"/>
    </location>
</feature>
<keyword evidence="4" id="KW-1185">Reference proteome</keyword>
<protein>
    <recommendedName>
        <fullName evidence="2">GspL periplasmic domain-containing protein</fullName>
    </recommendedName>
</protein>
<proteinExistence type="predicted"/>
<sequence>MDKFMSRLLILSFPVQGDVPIGYYRVENASIVDFNIIPPNDKDAISALYYWVSEDISSAKARVIALASPGDVVVHWHEIDDMPDKQALMVAQVKLQEKLPVKTNLHISAKIMNVDMASSSDKKLICTAHIDAEKMERGLKILAGYNLDPDIVMPIGMAISMPHDGYKGAEIFGIPLILGPQFIAPDEAALRTAFHIDENLVQHHQNEICTDMAALNDADNLPRIINLRHGPFAMGKAKTKWGAGQLKIILFLCMAALLVSLALAVASWGRLYFAVQHENGIALKMAQKIIPNVDNIEEAQNALSNKDIAKNGTRFALLSSAIYGELEKQPALQLRQLKYDQNQILYATITAPTNDAINPLLINLQQQGYKITATPKQEQGGLSSADISMRLP</sequence>
<dbReference type="EMBL" id="CP018154">
    <property type="protein sequence ID" value="APG61983.1"/>
    <property type="molecule type" value="Genomic_DNA"/>
</dbReference>
<reference evidence="3 4" key="1">
    <citation type="submission" date="2016-11" db="EMBL/GenBank/DDBJ databases">
        <title>Sphingorhabdus sp. LPB0140, isolated from marine environment.</title>
        <authorList>
            <person name="Kim E."/>
            <person name="Yi H."/>
        </authorList>
    </citation>
    <scope>NUCLEOTIDE SEQUENCE [LARGE SCALE GENOMIC DNA]</scope>
    <source>
        <strain evidence="3 4">LPB0140</strain>
    </source>
</reference>
<feature type="domain" description="GspL periplasmic" evidence="2">
    <location>
        <begin position="247"/>
        <end position="387"/>
    </location>
</feature>
<evidence type="ECO:0000259" key="2">
    <source>
        <dbReference type="Pfam" id="PF12693"/>
    </source>
</evidence>